<evidence type="ECO:0000313" key="2">
    <source>
        <dbReference type="Proteomes" id="UP000253729"/>
    </source>
</evidence>
<dbReference type="RefSeq" id="XP_026627590.1">
    <property type="nucleotide sequence ID" value="XM_026765889.1"/>
</dbReference>
<sequence>MIRTGSSISVQHACCGMDIWYVGILQPCKQEFVSPIMYIVCTQLLHLYIPMYKGVL</sequence>
<protein>
    <submittedName>
        <fullName evidence="1">Uncharacterized protein</fullName>
    </submittedName>
</protein>
<dbReference type="AlphaFoldDB" id="A0A3F3Q5X9"/>
<accession>A0A3F3Q5X9</accession>
<proteinExistence type="predicted"/>
<reference evidence="1 2" key="1">
    <citation type="submission" date="2018-07" db="EMBL/GenBank/DDBJ databases">
        <title>The genomes of Aspergillus section Nigri reveals drivers in fungal speciation.</title>
        <authorList>
            <consortium name="DOE Joint Genome Institute"/>
            <person name="Vesth T.C."/>
            <person name="Nybo J."/>
            <person name="Theobald S."/>
            <person name="Brandl J."/>
            <person name="Frisvad J.C."/>
            <person name="Nielsen K.F."/>
            <person name="Lyhne E.K."/>
            <person name="Kogle M.E."/>
            <person name="Kuo A."/>
            <person name="Riley R."/>
            <person name="Clum A."/>
            <person name="Nolan M."/>
            <person name="Lipzen A."/>
            <person name="Salamov A."/>
            <person name="Henrissat B."/>
            <person name="Wiebenga A."/>
            <person name="De vries R.P."/>
            <person name="Grigoriev I.V."/>
            <person name="Mortensen U.H."/>
            <person name="Andersen M.R."/>
            <person name="Baker S.E."/>
        </authorList>
    </citation>
    <scope>NUCLEOTIDE SEQUENCE [LARGE SCALE GENOMIC DNA]</scope>
    <source>
        <strain evidence="1 2">CBS 139.54b</strain>
    </source>
</reference>
<evidence type="ECO:0000313" key="1">
    <source>
        <dbReference type="EMBL" id="RDH34568.1"/>
    </source>
</evidence>
<dbReference type="GeneID" id="38134245"/>
<dbReference type="EMBL" id="KZ852043">
    <property type="protein sequence ID" value="RDH34568.1"/>
    <property type="molecule type" value="Genomic_DNA"/>
</dbReference>
<organism evidence="1 2">
    <name type="scientific">Aspergillus welwitschiae</name>
    <dbReference type="NCBI Taxonomy" id="1341132"/>
    <lineage>
        <taxon>Eukaryota</taxon>
        <taxon>Fungi</taxon>
        <taxon>Dikarya</taxon>
        <taxon>Ascomycota</taxon>
        <taxon>Pezizomycotina</taxon>
        <taxon>Eurotiomycetes</taxon>
        <taxon>Eurotiomycetidae</taxon>
        <taxon>Eurotiales</taxon>
        <taxon>Aspergillaceae</taxon>
        <taxon>Aspergillus</taxon>
        <taxon>Aspergillus subgen. Circumdati</taxon>
    </lineage>
</organism>
<gene>
    <name evidence="1" type="ORF">BDQ94DRAFT_141765</name>
</gene>
<keyword evidence="2" id="KW-1185">Reference proteome</keyword>
<dbReference type="Proteomes" id="UP000253729">
    <property type="component" value="Unassembled WGS sequence"/>
</dbReference>
<name>A0A3F3Q5X9_9EURO</name>